<evidence type="ECO:0000313" key="2">
    <source>
        <dbReference type="Proteomes" id="UP001230156"/>
    </source>
</evidence>
<evidence type="ECO:0000313" key="1">
    <source>
        <dbReference type="EMBL" id="MDQ7248246.1"/>
    </source>
</evidence>
<dbReference type="SFLD" id="SFLDS00003">
    <property type="entry name" value="Haloacid_Dehalogenase"/>
    <property type="match status" value="1"/>
</dbReference>
<sequence>MEVGVGVEAMIFDFGNVLIGWDPENLYRKLIPDAAERKHFLTEICHGQWNAVQDAGRSWEEAIAERIALHPDRADHIRAYRDRFAEMLTGPVAEGHAILDKIHAAGIPCYGLTNWSSETYHASREAMPFLDRMTYTAVSGDLKMAKPEPEIFRHLLGVIGKPAEVCAFIDDNEANIATAKRLGIRAVLFKNDGSATAELRALGLPV</sequence>
<dbReference type="EMBL" id="JAUYVI010000003">
    <property type="protein sequence ID" value="MDQ7248246.1"/>
    <property type="molecule type" value="Genomic_DNA"/>
</dbReference>
<protein>
    <submittedName>
        <fullName evidence="1">HAD family phosphatase</fullName>
    </submittedName>
</protein>
<keyword evidence="2" id="KW-1185">Reference proteome</keyword>
<dbReference type="Gene3D" id="3.40.50.1000">
    <property type="entry name" value="HAD superfamily/HAD-like"/>
    <property type="match status" value="1"/>
</dbReference>
<reference evidence="2" key="1">
    <citation type="submission" date="2023-08" db="EMBL/GenBank/DDBJ databases">
        <title>Rhodospirillaceae gen. nov., a novel taxon isolated from the Yangtze River Yuezi River estuary sludge.</title>
        <authorList>
            <person name="Ruan L."/>
        </authorList>
    </citation>
    <scope>NUCLEOTIDE SEQUENCE [LARGE SCALE GENOMIC DNA]</scope>
    <source>
        <strain evidence="2">R-7</strain>
    </source>
</reference>
<dbReference type="InterPro" id="IPR023198">
    <property type="entry name" value="PGP-like_dom2"/>
</dbReference>
<dbReference type="SFLD" id="SFLDG01129">
    <property type="entry name" value="C1.5:_HAD__Beta-PGM__Phosphata"/>
    <property type="match status" value="1"/>
</dbReference>
<name>A0ABU0YML8_9PROT</name>
<dbReference type="PANTHER" id="PTHR43611">
    <property type="entry name" value="ALPHA-D-GLUCOSE 1-PHOSPHATE PHOSPHATASE"/>
    <property type="match status" value="1"/>
</dbReference>
<dbReference type="InterPro" id="IPR006439">
    <property type="entry name" value="HAD-SF_hydro_IA"/>
</dbReference>
<dbReference type="InterPro" id="IPR023214">
    <property type="entry name" value="HAD_sf"/>
</dbReference>
<organism evidence="1 2">
    <name type="scientific">Dongia sedimenti</name>
    <dbReference type="NCBI Taxonomy" id="3064282"/>
    <lineage>
        <taxon>Bacteria</taxon>
        <taxon>Pseudomonadati</taxon>
        <taxon>Pseudomonadota</taxon>
        <taxon>Alphaproteobacteria</taxon>
        <taxon>Rhodospirillales</taxon>
        <taxon>Dongiaceae</taxon>
        <taxon>Dongia</taxon>
    </lineage>
</organism>
<dbReference type="Gene3D" id="1.10.150.240">
    <property type="entry name" value="Putative phosphatase, domain 2"/>
    <property type="match status" value="1"/>
</dbReference>
<accession>A0ABU0YML8</accession>
<comment type="caution">
    <text evidence="1">The sequence shown here is derived from an EMBL/GenBank/DDBJ whole genome shotgun (WGS) entry which is preliminary data.</text>
</comment>
<proteinExistence type="predicted"/>
<dbReference type="PANTHER" id="PTHR43611:SF3">
    <property type="entry name" value="FLAVIN MONONUCLEOTIDE HYDROLASE 1, CHLOROPLATIC"/>
    <property type="match status" value="1"/>
</dbReference>
<dbReference type="SUPFAM" id="SSF56784">
    <property type="entry name" value="HAD-like"/>
    <property type="match status" value="1"/>
</dbReference>
<dbReference type="Proteomes" id="UP001230156">
    <property type="component" value="Unassembled WGS sequence"/>
</dbReference>
<dbReference type="CDD" id="cd02603">
    <property type="entry name" value="HAD_sEH-N_like"/>
    <property type="match status" value="1"/>
</dbReference>
<gene>
    <name evidence="1" type="ORF">Q8A70_11250</name>
</gene>
<dbReference type="RefSeq" id="WP_379955697.1">
    <property type="nucleotide sequence ID" value="NZ_JAUYVI010000003.1"/>
</dbReference>
<dbReference type="NCBIfam" id="TIGR01509">
    <property type="entry name" value="HAD-SF-IA-v3"/>
    <property type="match status" value="1"/>
</dbReference>
<dbReference type="Pfam" id="PF00702">
    <property type="entry name" value="Hydrolase"/>
    <property type="match status" value="1"/>
</dbReference>
<dbReference type="InterPro" id="IPR036412">
    <property type="entry name" value="HAD-like_sf"/>
</dbReference>